<proteinExistence type="predicted"/>
<feature type="region of interest" description="Disordered" evidence="1">
    <location>
        <begin position="213"/>
        <end position="245"/>
    </location>
</feature>
<evidence type="ECO:0000256" key="1">
    <source>
        <dbReference type="SAM" id="MobiDB-lite"/>
    </source>
</evidence>
<evidence type="ECO:0000313" key="2">
    <source>
        <dbReference type="EMBL" id="EET43552.1"/>
    </source>
</evidence>
<feature type="compositionally biased region" description="Basic and acidic residues" evidence="1">
    <location>
        <begin position="221"/>
        <end position="232"/>
    </location>
</feature>
<sequence length="245" mass="28088">MLFERVQVSIHSRPKAAGTLKQKPKTKRMFQHTAARRRLEQPQTAPQTAYGFNTQPPEGGWLRRLPLTGLGWAFQHTAARRRLACSLIMSTLISRFQHTAARRRLGQHIDYSLHPKLRFNTQPPEGGWNRREAKKCPHGWFQHTAARRRLGKFTNHHMMPDGVSTHSRPKAAGFLPRRRMQQRHSFNTQPPEGGWQDIFLFPLAHIRVSTHSRPKAAGAHVDVDNPRPEVSTHSRPKAAGWCSRP</sequence>
<dbReference type="EMBL" id="ACKO02000018">
    <property type="protein sequence ID" value="EET43552.1"/>
    <property type="molecule type" value="Genomic_DNA"/>
</dbReference>
<reference evidence="2" key="1">
    <citation type="submission" date="2009-07" db="EMBL/GenBank/DDBJ databases">
        <authorList>
            <person name="Weinstock G."/>
            <person name="Sodergren E."/>
            <person name="Clifton S."/>
            <person name="Fulton L."/>
            <person name="Fulton B."/>
            <person name="Courtney L."/>
            <person name="Fronick C."/>
            <person name="Harrison M."/>
            <person name="Strong C."/>
            <person name="Farmer C."/>
            <person name="Delahaunty K."/>
            <person name="Markovic C."/>
            <person name="Hall O."/>
            <person name="Minx P."/>
            <person name="Tomlinson C."/>
            <person name="Mitreva M."/>
            <person name="Nelson J."/>
            <person name="Hou S."/>
            <person name="Wollam A."/>
            <person name="Pepin K.H."/>
            <person name="Johnson M."/>
            <person name="Bhonagiri V."/>
            <person name="Nash W.E."/>
            <person name="Warren W."/>
            <person name="Chinwalla A."/>
            <person name="Mardis E.R."/>
            <person name="Wilson R.K."/>
        </authorList>
    </citation>
    <scope>NUCLEOTIDE SEQUENCE [LARGE SCALE GENOMIC DNA]</scope>
    <source>
        <strain evidence="2">ATCC 29256</strain>
    </source>
</reference>
<accession>C6M7X5</accession>
<protein>
    <submittedName>
        <fullName evidence="2">Uncharacterized protein</fullName>
    </submittedName>
</protein>
<gene>
    <name evidence="2" type="ORF">NEISICOT_02640</name>
</gene>
<keyword evidence="3" id="KW-1185">Reference proteome</keyword>
<dbReference type="Proteomes" id="UP000005365">
    <property type="component" value="Unassembled WGS sequence"/>
</dbReference>
<feature type="compositionally biased region" description="Polar residues" evidence="1">
    <location>
        <begin position="41"/>
        <end position="55"/>
    </location>
</feature>
<evidence type="ECO:0000313" key="3">
    <source>
        <dbReference type="Proteomes" id="UP000005365"/>
    </source>
</evidence>
<comment type="caution">
    <text evidence="2">The sequence shown here is derived from an EMBL/GenBank/DDBJ whole genome shotgun (WGS) entry which is preliminary data.</text>
</comment>
<dbReference type="AlphaFoldDB" id="C6M7X5"/>
<organism evidence="2 3">
    <name type="scientific">Neisseria sicca ATCC 29256</name>
    <dbReference type="NCBI Taxonomy" id="547045"/>
    <lineage>
        <taxon>Bacteria</taxon>
        <taxon>Pseudomonadati</taxon>
        <taxon>Pseudomonadota</taxon>
        <taxon>Betaproteobacteria</taxon>
        <taxon>Neisseriales</taxon>
        <taxon>Neisseriaceae</taxon>
        <taxon>Neisseria</taxon>
    </lineage>
</organism>
<name>C6M7X5_NEISI</name>
<feature type="region of interest" description="Disordered" evidence="1">
    <location>
        <begin position="34"/>
        <end position="55"/>
    </location>
</feature>